<dbReference type="SUPFAM" id="SSF47095">
    <property type="entry name" value="HMG-box"/>
    <property type="match status" value="1"/>
</dbReference>
<proteinExistence type="predicted"/>
<dbReference type="GO" id="GO:0003677">
    <property type="term" value="F:DNA binding"/>
    <property type="evidence" value="ECO:0007669"/>
    <property type="project" value="UniProtKB-UniRule"/>
</dbReference>
<keyword evidence="3 4" id="KW-0539">Nucleus</keyword>
<keyword evidence="8" id="KW-1185">Reference proteome</keyword>
<keyword evidence="2 4" id="KW-0238">DNA-binding</keyword>
<feature type="region of interest" description="Disordered" evidence="5">
    <location>
        <begin position="151"/>
        <end position="204"/>
    </location>
</feature>
<evidence type="ECO:0000313" key="7">
    <source>
        <dbReference type="EMBL" id="SCU84473.1"/>
    </source>
</evidence>
<dbReference type="Proteomes" id="UP000191024">
    <property type="component" value="Chromosome C"/>
</dbReference>
<feature type="compositionally biased region" description="Acidic residues" evidence="5">
    <location>
        <begin position="172"/>
        <end position="191"/>
    </location>
</feature>
<name>A0A1G4J4D7_9SACH</name>
<dbReference type="Gene3D" id="1.10.30.10">
    <property type="entry name" value="High mobility group box domain"/>
    <property type="match status" value="1"/>
</dbReference>
<protein>
    <submittedName>
        <fullName evidence="7">LAMI_0C07624g1_1</fullName>
    </submittedName>
</protein>
<dbReference type="InterPro" id="IPR056513">
    <property type="entry name" value="INO80F"/>
</dbReference>
<dbReference type="Pfam" id="PF24245">
    <property type="entry name" value="INO80F"/>
    <property type="match status" value="1"/>
</dbReference>
<gene>
    <name evidence="7" type="ORF">LAMI_0C07624G</name>
</gene>
<evidence type="ECO:0000256" key="3">
    <source>
        <dbReference type="ARBA" id="ARBA00023242"/>
    </source>
</evidence>
<dbReference type="PROSITE" id="PS50118">
    <property type="entry name" value="HMG_BOX_2"/>
    <property type="match status" value="1"/>
</dbReference>
<dbReference type="PANTHER" id="PTHR48112:SF13">
    <property type="entry name" value="NON-HISTONE PROTEIN 10"/>
    <property type="match status" value="1"/>
</dbReference>
<dbReference type="InterPro" id="IPR050342">
    <property type="entry name" value="HMGB"/>
</dbReference>
<accession>A0A1G4J4D7</accession>
<dbReference type="InterPro" id="IPR009071">
    <property type="entry name" value="HMG_box_dom"/>
</dbReference>
<feature type="region of interest" description="Disordered" evidence="5">
    <location>
        <begin position="52"/>
        <end position="98"/>
    </location>
</feature>
<feature type="compositionally biased region" description="Basic and acidic residues" evidence="5">
    <location>
        <begin position="151"/>
        <end position="171"/>
    </location>
</feature>
<dbReference type="GO" id="GO:0005634">
    <property type="term" value="C:nucleus"/>
    <property type="evidence" value="ECO:0007669"/>
    <property type="project" value="UniProtKB-SubCell"/>
</dbReference>
<dbReference type="Pfam" id="PF00505">
    <property type="entry name" value="HMG_box"/>
    <property type="match status" value="1"/>
</dbReference>
<evidence type="ECO:0000259" key="6">
    <source>
        <dbReference type="PROSITE" id="PS50118"/>
    </source>
</evidence>
<dbReference type="STRING" id="1230905.A0A1G4J4D7"/>
<evidence type="ECO:0000256" key="5">
    <source>
        <dbReference type="SAM" id="MobiDB-lite"/>
    </source>
</evidence>
<evidence type="ECO:0000256" key="1">
    <source>
        <dbReference type="ARBA" id="ARBA00004123"/>
    </source>
</evidence>
<sequence length="204" mass="23876">MSENELKRKLDELHESNQVLGLAVQRTRLSVKRLRLEYGTLLERLESRIDKDPELSFEDPLPSLDEFKNQILEDAPKTRTKKKKGKERDPNLPKRPTNAYLLFCEMNKEEMKQKSVANDVSKALTDAWKNLDESARKPYYELYNEDRERYQKEMHAYAQSKTDDNKTLKKEDEEDEEEDLDDDEDTDETQPDVDATADIATSDA</sequence>
<feature type="DNA-binding region" description="HMG box" evidence="4">
    <location>
        <begin position="93"/>
        <end position="158"/>
    </location>
</feature>
<organism evidence="7 8">
    <name type="scientific">Lachancea mirantina</name>
    <dbReference type="NCBI Taxonomy" id="1230905"/>
    <lineage>
        <taxon>Eukaryota</taxon>
        <taxon>Fungi</taxon>
        <taxon>Dikarya</taxon>
        <taxon>Ascomycota</taxon>
        <taxon>Saccharomycotina</taxon>
        <taxon>Saccharomycetes</taxon>
        <taxon>Saccharomycetales</taxon>
        <taxon>Saccharomycetaceae</taxon>
        <taxon>Lachancea</taxon>
    </lineage>
</organism>
<comment type="subcellular location">
    <subcellularLocation>
        <location evidence="1">Nucleus</location>
    </subcellularLocation>
</comment>
<dbReference type="SMART" id="SM00398">
    <property type="entry name" value="HMG"/>
    <property type="match status" value="1"/>
</dbReference>
<evidence type="ECO:0000256" key="2">
    <source>
        <dbReference type="ARBA" id="ARBA00023125"/>
    </source>
</evidence>
<dbReference type="OrthoDB" id="10070927at2759"/>
<dbReference type="AlphaFoldDB" id="A0A1G4J4D7"/>
<evidence type="ECO:0000256" key="4">
    <source>
        <dbReference type="PROSITE-ProRule" id="PRU00267"/>
    </source>
</evidence>
<dbReference type="EMBL" id="LT598466">
    <property type="protein sequence ID" value="SCU84473.1"/>
    <property type="molecule type" value="Genomic_DNA"/>
</dbReference>
<dbReference type="PANTHER" id="PTHR48112">
    <property type="entry name" value="HIGH MOBILITY GROUP PROTEIN DSP1"/>
    <property type="match status" value="1"/>
</dbReference>
<dbReference type="InterPro" id="IPR036910">
    <property type="entry name" value="HMG_box_dom_sf"/>
</dbReference>
<reference evidence="8" key="1">
    <citation type="submission" date="2016-03" db="EMBL/GenBank/DDBJ databases">
        <authorList>
            <person name="Devillers H."/>
        </authorList>
    </citation>
    <scope>NUCLEOTIDE SEQUENCE [LARGE SCALE GENOMIC DNA]</scope>
</reference>
<evidence type="ECO:0000313" key="8">
    <source>
        <dbReference type="Proteomes" id="UP000191024"/>
    </source>
</evidence>
<feature type="domain" description="HMG box" evidence="6">
    <location>
        <begin position="93"/>
        <end position="158"/>
    </location>
</feature>